<gene>
    <name evidence="3" type="ORF">E5988_06260</name>
</gene>
<reference evidence="3 4" key="1">
    <citation type="submission" date="2019-04" db="EMBL/GenBank/DDBJ databases">
        <title>Microbes associate with the intestines of laboratory mice.</title>
        <authorList>
            <person name="Navarre W."/>
            <person name="Wong E."/>
            <person name="Huang K.C."/>
            <person name="Tropini C."/>
            <person name="Ng K."/>
            <person name="Yu B."/>
        </authorList>
    </citation>
    <scope>NUCLEOTIDE SEQUENCE [LARGE SCALE GENOMIC DNA]</scope>
    <source>
        <strain evidence="3 4">NM83_B4-11</strain>
    </source>
</reference>
<dbReference type="InterPro" id="IPR003615">
    <property type="entry name" value="HNH_nuc"/>
</dbReference>
<dbReference type="Pfam" id="PF01844">
    <property type="entry name" value="HNH"/>
    <property type="match status" value="1"/>
</dbReference>
<keyword evidence="3" id="KW-0255">Endonuclease</keyword>
<dbReference type="EMBL" id="SSTI01000004">
    <property type="protein sequence ID" value="THG40431.1"/>
    <property type="molecule type" value="Genomic_DNA"/>
</dbReference>
<dbReference type="Gene3D" id="1.10.30.50">
    <property type="match status" value="1"/>
</dbReference>
<sequence>MPTQPPQFGGSTPRKAWSSPHRLKPTPRKRGRAGQRDRAEVIAEEPFCRECLKNNRATPTAIVDHIKPLAWGGSDARSNKQGLCVPCHDLKSASEREVDRRSRG</sequence>
<feature type="region of interest" description="Disordered" evidence="1">
    <location>
        <begin position="1"/>
        <end position="39"/>
    </location>
</feature>
<protein>
    <submittedName>
        <fullName evidence="3">HNH endonuclease</fullName>
    </submittedName>
</protein>
<keyword evidence="4" id="KW-1185">Reference proteome</keyword>
<comment type="caution">
    <text evidence="3">The sequence shown here is derived from an EMBL/GenBank/DDBJ whole genome shotgun (WGS) entry which is preliminary data.</text>
</comment>
<evidence type="ECO:0000256" key="1">
    <source>
        <dbReference type="SAM" id="MobiDB-lite"/>
    </source>
</evidence>
<dbReference type="Proteomes" id="UP000308038">
    <property type="component" value="Unassembled WGS sequence"/>
</dbReference>
<dbReference type="SMART" id="SM00507">
    <property type="entry name" value="HNHc"/>
    <property type="match status" value="1"/>
</dbReference>
<proteinExistence type="predicted"/>
<evidence type="ECO:0000313" key="3">
    <source>
        <dbReference type="EMBL" id="THG40431.1"/>
    </source>
</evidence>
<dbReference type="CDD" id="cd00085">
    <property type="entry name" value="HNHc"/>
    <property type="match status" value="1"/>
</dbReference>
<feature type="domain" description="HNH nuclease" evidence="2">
    <location>
        <begin position="36"/>
        <end position="89"/>
    </location>
</feature>
<evidence type="ECO:0000313" key="4">
    <source>
        <dbReference type="Proteomes" id="UP000308038"/>
    </source>
</evidence>
<name>A0ABY2QIC4_9SPHN</name>
<keyword evidence="3" id="KW-0378">Hydrolase</keyword>
<dbReference type="RefSeq" id="WP_136451127.1">
    <property type="nucleotide sequence ID" value="NZ_SSTI01000004.1"/>
</dbReference>
<accession>A0ABY2QIC4</accession>
<keyword evidence="3" id="KW-0540">Nuclease</keyword>
<dbReference type="InterPro" id="IPR002711">
    <property type="entry name" value="HNH"/>
</dbReference>
<dbReference type="GO" id="GO:0004519">
    <property type="term" value="F:endonuclease activity"/>
    <property type="evidence" value="ECO:0007669"/>
    <property type="project" value="UniProtKB-KW"/>
</dbReference>
<feature type="compositionally biased region" description="Basic residues" evidence="1">
    <location>
        <begin position="21"/>
        <end position="33"/>
    </location>
</feature>
<organism evidence="3 4">
    <name type="scientific">Sphingomonas olei</name>
    <dbReference type="NCBI Taxonomy" id="1886787"/>
    <lineage>
        <taxon>Bacteria</taxon>
        <taxon>Pseudomonadati</taxon>
        <taxon>Pseudomonadota</taxon>
        <taxon>Alphaproteobacteria</taxon>
        <taxon>Sphingomonadales</taxon>
        <taxon>Sphingomonadaceae</taxon>
        <taxon>Sphingomonas</taxon>
    </lineage>
</organism>
<evidence type="ECO:0000259" key="2">
    <source>
        <dbReference type="SMART" id="SM00507"/>
    </source>
</evidence>